<reference evidence="1 2" key="1">
    <citation type="submission" date="2015-10" db="EMBL/GenBank/DDBJ databases">
        <title>Mycobacterium gordonae draft genome assembly.</title>
        <authorList>
            <person name="Ustinova V."/>
            <person name="Smirnova T."/>
            <person name="Blagodatskikh K."/>
            <person name="Varlamov D."/>
            <person name="Larionova E."/>
            <person name="Chernousova L."/>
        </authorList>
    </citation>
    <scope>NUCLEOTIDE SEQUENCE [LARGE SCALE GENOMIC DNA]</scope>
    <source>
        <strain evidence="1 2">CTRI 14-8773</strain>
    </source>
</reference>
<comment type="caution">
    <text evidence="1">The sequence shown here is derived from an EMBL/GenBank/DDBJ whole genome shotgun (WGS) entry which is preliminary data.</text>
</comment>
<protein>
    <submittedName>
        <fullName evidence="1">Uncharacterized protein</fullName>
    </submittedName>
</protein>
<gene>
    <name evidence="1" type="ORF">AO501_33915</name>
</gene>
<evidence type="ECO:0000313" key="2">
    <source>
        <dbReference type="Proteomes" id="UP000051677"/>
    </source>
</evidence>
<name>A0A0Q2R7J7_MYCGO</name>
<accession>A0A0Q2R7J7</accession>
<dbReference type="AlphaFoldDB" id="A0A0Q2R7J7"/>
<sequence>MKLTGWPVAGDEGRAPETHRFDCVAWDDDGVRSAVAQTAFDVFTQFGILVGKRSSLDRETDRVAVGCTGMLWTHHEGIDAAYTCEINGPVGVRAVDYFSEVTYARGDVGHSVQ</sequence>
<organism evidence="1 2">
    <name type="scientific">Mycobacterium gordonae</name>
    <dbReference type="NCBI Taxonomy" id="1778"/>
    <lineage>
        <taxon>Bacteria</taxon>
        <taxon>Bacillati</taxon>
        <taxon>Actinomycetota</taxon>
        <taxon>Actinomycetes</taxon>
        <taxon>Mycobacteriales</taxon>
        <taxon>Mycobacteriaceae</taxon>
        <taxon>Mycobacterium</taxon>
    </lineage>
</organism>
<dbReference type="Proteomes" id="UP000051677">
    <property type="component" value="Unassembled WGS sequence"/>
</dbReference>
<evidence type="ECO:0000313" key="1">
    <source>
        <dbReference type="EMBL" id="KQH80022.1"/>
    </source>
</evidence>
<dbReference type="EMBL" id="LKTM01000049">
    <property type="protein sequence ID" value="KQH80022.1"/>
    <property type="molecule type" value="Genomic_DNA"/>
</dbReference>
<proteinExistence type="predicted"/>